<reference evidence="3 4" key="1">
    <citation type="journal article" date="2018" name="Int. J. Syst. Evol. Microbiol.">
        <title>Mesosutterella multiformis gen. nov., sp. nov., a member of the family Sutterellaceae and Sutterella megalosphaeroides sp. nov., isolated from human faeces.</title>
        <authorList>
            <person name="Sakamoto M."/>
            <person name="Ikeyama N."/>
            <person name="Kunihiro T."/>
            <person name="Iino T."/>
            <person name="Yuki M."/>
            <person name="Ohkuma M."/>
        </authorList>
    </citation>
    <scope>NUCLEOTIDE SEQUENCE [LARGE SCALE GENOMIC DNA]</scope>
    <source>
        <strain evidence="3 4">4NBBH2</strain>
    </source>
</reference>
<dbReference type="CDD" id="cd00291">
    <property type="entry name" value="SirA_YedF_YeeD"/>
    <property type="match status" value="1"/>
</dbReference>
<dbReference type="InterPro" id="IPR036868">
    <property type="entry name" value="TusA-like_sf"/>
</dbReference>
<evidence type="ECO:0000256" key="1">
    <source>
        <dbReference type="ARBA" id="ARBA00008984"/>
    </source>
</evidence>
<dbReference type="Gene3D" id="3.30.110.40">
    <property type="entry name" value="TusA-like domain"/>
    <property type="match status" value="1"/>
</dbReference>
<accession>A0A401LJH4</accession>
<organism evidence="3 4">
    <name type="scientific">Mesosutterella multiformis</name>
    <dbReference type="NCBI Taxonomy" id="2259133"/>
    <lineage>
        <taxon>Bacteria</taxon>
        <taxon>Pseudomonadati</taxon>
        <taxon>Pseudomonadota</taxon>
        <taxon>Betaproteobacteria</taxon>
        <taxon>Burkholderiales</taxon>
        <taxon>Sutterellaceae</taxon>
        <taxon>Mesosutterella</taxon>
    </lineage>
</organism>
<dbReference type="RefSeq" id="WP_116269898.1">
    <property type="nucleotide sequence ID" value="NZ_BGZJ01000001.1"/>
</dbReference>
<dbReference type="AlphaFoldDB" id="A0A388SD15"/>
<dbReference type="OrthoDB" id="9797551at2"/>
<dbReference type="Proteomes" id="UP000266091">
    <property type="component" value="Unassembled WGS sequence"/>
</dbReference>
<proteinExistence type="inferred from homology"/>
<comment type="caution">
    <text evidence="3">The sequence shown here is derived from an EMBL/GenBank/DDBJ whole genome shotgun (WGS) entry which is preliminary data.</text>
</comment>
<dbReference type="InterPro" id="IPR001455">
    <property type="entry name" value="TusA-like"/>
</dbReference>
<evidence type="ECO:0000313" key="3">
    <source>
        <dbReference type="EMBL" id="GBO93533.1"/>
    </source>
</evidence>
<comment type="similarity">
    <text evidence="1">Belongs to the sulfur carrier protein TusA family.</text>
</comment>
<dbReference type="EMBL" id="BGZJ01000001">
    <property type="protein sequence ID" value="GBO93533.1"/>
    <property type="molecule type" value="Genomic_DNA"/>
</dbReference>
<feature type="domain" description="UPF0033" evidence="2">
    <location>
        <begin position="19"/>
        <end position="72"/>
    </location>
</feature>
<gene>
    <name evidence="3" type="primary">tusA</name>
    <name evidence="3" type="ORF">MESMUL_08870</name>
</gene>
<dbReference type="SUPFAM" id="SSF64307">
    <property type="entry name" value="SirA-like"/>
    <property type="match status" value="1"/>
</dbReference>
<dbReference type="GO" id="GO:0016740">
    <property type="term" value="F:transferase activity"/>
    <property type="evidence" value="ECO:0007669"/>
    <property type="project" value="UniProtKB-KW"/>
</dbReference>
<accession>A0A388SD15</accession>
<dbReference type="PANTHER" id="PTHR33279:SF2">
    <property type="entry name" value="SULFUR CARRIER PROTEIN TUSA"/>
    <property type="match status" value="1"/>
</dbReference>
<name>A0A388SD15_9BURK</name>
<protein>
    <submittedName>
        <fullName evidence="3">Sulfurtransferase TusA</fullName>
    </submittedName>
</protein>
<keyword evidence="4" id="KW-1185">Reference proteome</keyword>
<evidence type="ECO:0000259" key="2">
    <source>
        <dbReference type="Pfam" id="PF01206"/>
    </source>
</evidence>
<sequence length="85" mass="9496">MSETESRLHPDQEISVDGKCPEPVLKSARALRGMQSGEILKVICLDPVSVHDLKAFSDQTGNVLLAQETEEEAGAVHYIHWLRKR</sequence>
<evidence type="ECO:0000313" key="4">
    <source>
        <dbReference type="Proteomes" id="UP000266091"/>
    </source>
</evidence>
<dbReference type="Pfam" id="PF01206">
    <property type="entry name" value="TusA"/>
    <property type="match status" value="1"/>
</dbReference>
<keyword evidence="3" id="KW-0808">Transferase</keyword>
<dbReference type="PANTHER" id="PTHR33279">
    <property type="entry name" value="SULFUR CARRIER PROTEIN YEDF-RELATED"/>
    <property type="match status" value="1"/>
</dbReference>